<feature type="transmembrane region" description="Helical" evidence="1">
    <location>
        <begin position="125"/>
        <end position="145"/>
    </location>
</feature>
<keyword evidence="1" id="KW-1133">Transmembrane helix</keyword>
<protein>
    <recommendedName>
        <fullName evidence="4">DUF962-domain-containing protein</fullName>
    </recommendedName>
</protein>
<accession>A0AAD5UUS4</accession>
<gene>
    <name evidence="2" type="ORF">NLI96_g9976</name>
</gene>
<keyword evidence="1" id="KW-0472">Membrane</keyword>
<organism evidence="2 3">
    <name type="scientific">Meripilus lineatus</name>
    <dbReference type="NCBI Taxonomy" id="2056292"/>
    <lineage>
        <taxon>Eukaryota</taxon>
        <taxon>Fungi</taxon>
        <taxon>Dikarya</taxon>
        <taxon>Basidiomycota</taxon>
        <taxon>Agaricomycotina</taxon>
        <taxon>Agaricomycetes</taxon>
        <taxon>Polyporales</taxon>
        <taxon>Meripilaceae</taxon>
        <taxon>Meripilus</taxon>
    </lineage>
</organism>
<name>A0AAD5UUS4_9APHY</name>
<proteinExistence type="predicted"/>
<feature type="transmembrane region" description="Helical" evidence="1">
    <location>
        <begin position="21"/>
        <end position="41"/>
    </location>
</feature>
<dbReference type="GO" id="GO:0016020">
    <property type="term" value="C:membrane"/>
    <property type="evidence" value="ECO:0007669"/>
    <property type="project" value="GOC"/>
</dbReference>
<keyword evidence="3" id="KW-1185">Reference proteome</keyword>
<evidence type="ECO:0000313" key="3">
    <source>
        <dbReference type="Proteomes" id="UP001212997"/>
    </source>
</evidence>
<dbReference type="GO" id="GO:0046521">
    <property type="term" value="P:sphingoid catabolic process"/>
    <property type="evidence" value="ECO:0007669"/>
    <property type="project" value="TreeGrafter"/>
</dbReference>
<keyword evidence="1" id="KW-0812">Transmembrane</keyword>
<dbReference type="EMBL" id="JANAWD010000536">
    <property type="protein sequence ID" value="KAJ3478127.1"/>
    <property type="molecule type" value="Genomic_DNA"/>
</dbReference>
<feature type="transmembrane region" description="Helical" evidence="1">
    <location>
        <begin position="94"/>
        <end position="113"/>
    </location>
</feature>
<dbReference type="Proteomes" id="UP001212997">
    <property type="component" value="Unassembled WGS sequence"/>
</dbReference>
<evidence type="ECO:0000313" key="2">
    <source>
        <dbReference type="EMBL" id="KAJ3478127.1"/>
    </source>
</evidence>
<feature type="transmembrane region" description="Helical" evidence="1">
    <location>
        <begin position="61"/>
        <end position="82"/>
    </location>
</feature>
<evidence type="ECO:0008006" key="4">
    <source>
        <dbReference type="Google" id="ProtNLM"/>
    </source>
</evidence>
<dbReference type="Pfam" id="PF06127">
    <property type="entry name" value="Mpo1-like"/>
    <property type="match status" value="1"/>
</dbReference>
<dbReference type="PANTHER" id="PTHR28026">
    <property type="entry name" value="DUF962 DOMAIN PROTEIN (AFU_ORTHOLOGUE AFUA_8G05310)"/>
    <property type="match status" value="1"/>
</dbReference>
<sequence>MSSLFGVRKQLTFYGAYHSHPVNILIHITCVPLILWTAYVVGSYFPTPSFFPAVHHEINPYLVFDFKWPTVFAAIFISYYYTLEPFAAPNSWKYAAVIHVVCWIFQFIGHGVFEKRAPALLDNLIGALILAPFFVHIELLFHLGYNPQLRKDLRNDIGVEITRIRKIEGDKKRANANAKKQS</sequence>
<dbReference type="GO" id="GO:0005783">
    <property type="term" value="C:endoplasmic reticulum"/>
    <property type="evidence" value="ECO:0007669"/>
    <property type="project" value="TreeGrafter"/>
</dbReference>
<dbReference type="InterPro" id="IPR009305">
    <property type="entry name" value="Mpo1-like"/>
</dbReference>
<dbReference type="PANTHER" id="PTHR28026:SF9">
    <property type="entry name" value="2-HYDROXY-PALMITIC ACID DIOXYGENASE MPO1"/>
    <property type="match status" value="1"/>
</dbReference>
<reference evidence="2" key="1">
    <citation type="submission" date="2022-07" db="EMBL/GenBank/DDBJ databases">
        <title>Genome Sequence of Physisporinus lineatus.</title>
        <authorList>
            <person name="Buettner E."/>
        </authorList>
    </citation>
    <scope>NUCLEOTIDE SEQUENCE</scope>
    <source>
        <strain evidence="2">VT162</strain>
    </source>
</reference>
<dbReference type="AlphaFoldDB" id="A0AAD5UUS4"/>
<evidence type="ECO:0000256" key="1">
    <source>
        <dbReference type="SAM" id="Phobius"/>
    </source>
</evidence>
<comment type="caution">
    <text evidence="2">The sequence shown here is derived from an EMBL/GenBank/DDBJ whole genome shotgun (WGS) entry which is preliminary data.</text>
</comment>